<evidence type="ECO:0000256" key="2">
    <source>
        <dbReference type="ARBA" id="ARBA00023125"/>
    </source>
</evidence>
<dbReference type="Proteomes" id="UP000596063">
    <property type="component" value="Chromosome"/>
</dbReference>
<dbReference type="CDD" id="cd04770">
    <property type="entry name" value="HTH_HMRTR"/>
    <property type="match status" value="1"/>
</dbReference>
<dbReference type="RefSeq" id="WP_198570356.1">
    <property type="nucleotide sequence ID" value="NZ_CP066167.1"/>
</dbReference>
<keyword evidence="1" id="KW-0805">Transcription regulation</keyword>
<keyword evidence="3" id="KW-0804">Transcription</keyword>
<dbReference type="GO" id="GO:0003700">
    <property type="term" value="F:DNA-binding transcription factor activity"/>
    <property type="evidence" value="ECO:0007669"/>
    <property type="project" value="InterPro"/>
</dbReference>
<proteinExistence type="predicted"/>
<dbReference type="Pfam" id="PF00376">
    <property type="entry name" value="MerR"/>
    <property type="match status" value="1"/>
</dbReference>
<feature type="domain" description="HTH merR-type" evidence="4">
    <location>
        <begin position="1"/>
        <end position="72"/>
    </location>
</feature>
<reference evidence="5 6" key="1">
    <citation type="submission" date="2020-12" db="EMBL/GenBank/DDBJ databases">
        <authorList>
            <person name="Shan Y."/>
        </authorList>
    </citation>
    <scope>NUCLEOTIDE SEQUENCE [LARGE SCALE GENOMIC DNA]</scope>
    <source>
        <strain evidence="6">csc3.9</strain>
    </source>
</reference>
<dbReference type="SMART" id="SM00422">
    <property type="entry name" value="HTH_MERR"/>
    <property type="match status" value="1"/>
</dbReference>
<dbReference type="InterPro" id="IPR000551">
    <property type="entry name" value="MerR-type_HTH_dom"/>
</dbReference>
<evidence type="ECO:0000313" key="6">
    <source>
        <dbReference type="Proteomes" id="UP000596063"/>
    </source>
</evidence>
<evidence type="ECO:0000256" key="1">
    <source>
        <dbReference type="ARBA" id="ARBA00023015"/>
    </source>
</evidence>
<dbReference type="Gene3D" id="1.10.1660.10">
    <property type="match status" value="1"/>
</dbReference>
<keyword evidence="6" id="KW-1185">Reference proteome</keyword>
<dbReference type="PROSITE" id="PS50937">
    <property type="entry name" value="HTH_MERR_2"/>
    <property type="match status" value="1"/>
</dbReference>
<dbReference type="KEGG" id="snan:I6N98_03110"/>
<name>A0A7T4R1X9_9GAMM</name>
<dbReference type="InterPro" id="IPR009061">
    <property type="entry name" value="DNA-bd_dom_put_sf"/>
</dbReference>
<dbReference type="Pfam" id="PF09278">
    <property type="entry name" value="MerR-DNA-bind"/>
    <property type="match status" value="1"/>
</dbReference>
<dbReference type="InterPro" id="IPR047057">
    <property type="entry name" value="MerR_fam"/>
</dbReference>
<dbReference type="AlphaFoldDB" id="A0A7T4R1X9"/>
<dbReference type="SUPFAM" id="SSF46955">
    <property type="entry name" value="Putative DNA-binding domain"/>
    <property type="match status" value="1"/>
</dbReference>
<dbReference type="GO" id="GO:0003677">
    <property type="term" value="F:DNA binding"/>
    <property type="evidence" value="ECO:0007669"/>
    <property type="project" value="UniProtKB-KW"/>
</dbReference>
<dbReference type="PANTHER" id="PTHR30204:SF92">
    <property type="entry name" value="HTH-TYPE TRANSCRIPTIONAL REGULATOR ZNTR"/>
    <property type="match status" value="1"/>
</dbReference>
<gene>
    <name evidence="5" type="primary">zntR</name>
    <name evidence="5" type="ORF">I6N98_03110</name>
</gene>
<dbReference type="EMBL" id="CP066167">
    <property type="protein sequence ID" value="QQD18870.1"/>
    <property type="molecule type" value="Genomic_DNA"/>
</dbReference>
<dbReference type="InterPro" id="IPR015358">
    <property type="entry name" value="Tscrpt_reg_MerR_DNA-bd"/>
</dbReference>
<keyword evidence="2" id="KW-0238">DNA-binding</keyword>
<dbReference type="NCBIfam" id="NF007069">
    <property type="entry name" value="PRK09514.1"/>
    <property type="match status" value="1"/>
</dbReference>
<evidence type="ECO:0000259" key="4">
    <source>
        <dbReference type="PROSITE" id="PS50937"/>
    </source>
</evidence>
<evidence type="ECO:0000256" key="3">
    <source>
        <dbReference type="ARBA" id="ARBA00023163"/>
    </source>
</evidence>
<accession>A0A7T4R1X9</accession>
<dbReference type="PROSITE" id="PS00552">
    <property type="entry name" value="HTH_MERR_1"/>
    <property type="match status" value="1"/>
</dbReference>
<evidence type="ECO:0000313" key="5">
    <source>
        <dbReference type="EMBL" id="QQD18870.1"/>
    </source>
</evidence>
<sequence length="145" mass="16186">MPQYRIGELANELDCSVEALRYYEREGLLQATGRSSNGYRYYNEAARQQLHFIFRAKAMGFSLGEIRDLLSIRVEPAAKACADVKAIAEHKLDVVDHKISELIAVRDALRKVVDACCGGDVPANHCTILQALETPNEGTRKRKHG</sequence>
<organism evidence="5 6">
    <name type="scientific">Spongiibacter nanhainus</name>
    <dbReference type="NCBI Taxonomy" id="2794344"/>
    <lineage>
        <taxon>Bacteria</taxon>
        <taxon>Pseudomonadati</taxon>
        <taxon>Pseudomonadota</taxon>
        <taxon>Gammaproteobacteria</taxon>
        <taxon>Cellvibrionales</taxon>
        <taxon>Spongiibacteraceae</taxon>
        <taxon>Spongiibacter</taxon>
    </lineage>
</organism>
<dbReference type="PRINTS" id="PR00040">
    <property type="entry name" value="HTHMERR"/>
</dbReference>
<dbReference type="PANTHER" id="PTHR30204">
    <property type="entry name" value="REDOX-CYCLING DRUG-SENSING TRANSCRIPTIONAL ACTIVATOR SOXR"/>
    <property type="match status" value="1"/>
</dbReference>
<protein>
    <submittedName>
        <fullName evidence="5">Zn(2+)-responsive transcriptional regulator</fullName>
    </submittedName>
</protein>